<accession>R0LYG5</accession>
<name>R0LYG5_ANAPL</name>
<organism evidence="2 3">
    <name type="scientific">Anas platyrhynchos</name>
    <name type="common">Mallard</name>
    <name type="synonym">Anas boschas</name>
    <dbReference type="NCBI Taxonomy" id="8839"/>
    <lineage>
        <taxon>Eukaryota</taxon>
        <taxon>Metazoa</taxon>
        <taxon>Chordata</taxon>
        <taxon>Craniata</taxon>
        <taxon>Vertebrata</taxon>
        <taxon>Euteleostomi</taxon>
        <taxon>Archelosauria</taxon>
        <taxon>Archosauria</taxon>
        <taxon>Dinosauria</taxon>
        <taxon>Saurischia</taxon>
        <taxon>Theropoda</taxon>
        <taxon>Coelurosauria</taxon>
        <taxon>Aves</taxon>
        <taxon>Neognathae</taxon>
        <taxon>Galloanserae</taxon>
        <taxon>Anseriformes</taxon>
        <taxon>Anatidae</taxon>
        <taxon>Anatinae</taxon>
        <taxon>Anas</taxon>
    </lineage>
</organism>
<gene>
    <name evidence="2" type="ORF">Anapl_01288</name>
</gene>
<evidence type="ECO:0000256" key="1">
    <source>
        <dbReference type="SAM" id="MobiDB-lite"/>
    </source>
</evidence>
<sequence>MAEEDPLPTLSYDADVFSIIQGPEQDRFSTTGEIYSPTPKDAEYLGAEEVGM</sequence>
<dbReference type="Proteomes" id="UP000296049">
    <property type="component" value="Unassembled WGS sequence"/>
</dbReference>
<reference evidence="3" key="1">
    <citation type="journal article" date="2013" name="Nat. Genet.">
        <title>The duck genome and transcriptome provide insight into an avian influenza virus reservoir species.</title>
        <authorList>
            <person name="Huang Y."/>
            <person name="Li Y."/>
            <person name="Burt D.W."/>
            <person name="Chen H."/>
            <person name="Zhang Y."/>
            <person name="Qian W."/>
            <person name="Kim H."/>
            <person name="Gan S."/>
            <person name="Zhao Y."/>
            <person name="Li J."/>
            <person name="Yi K."/>
            <person name="Feng H."/>
            <person name="Zhu P."/>
            <person name="Li B."/>
            <person name="Liu Q."/>
            <person name="Fairley S."/>
            <person name="Magor K.E."/>
            <person name="Du Z."/>
            <person name="Hu X."/>
            <person name="Goodman L."/>
            <person name="Tafer H."/>
            <person name="Vignal A."/>
            <person name="Lee T."/>
            <person name="Kim K.W."/>
            <person name="Sheng Z."/>
            <person name="An Y."/>
            <person name="Searle S."/>
            <person name="Herrero J."/>
            <person name="Groenen M.A."/>
            <person name="Crooijmans R.P."/>
            <person name="Faraut T."/>
            <person name="Cai Q."/>
            <person name="Webster R.G."/>
            <person name="Aldridge J.R."/>
            <person name="Warren W.C."/>
            <person name="Bartschat S."/>
            <person name="Kehr S."/>
            <person name="Marz M."/>
            <person name="Stadler P.F."/>
            <person name="Smith J."/>
            <person name="Kraus R.H."/>
            <person name="Zhao Y."/>
            <person name="Ren L."/>
            <person name="Fei J."/>
            <person name="Morisson M."/>
            <person name="Kaiser P."/>
            <person name="Griffin D.K."/>
            <person name="Rao M."/>
            <person name="Pitel F."/>
            <person name="Wang J."/>
            <person name="Li N."/>
        </authorList>
    </citation>
    <scope>NUCLEOTIDE SEQUENCE [LARGE SCALE GENOMIC DNA]</scope>
</reference>
<proteinExistence type="predicted"/>
<dbReference type="AlphaFoldDB" id="R0LYG5"/>
<dbReference type="EMBL" id="KB742685">
    <property type="protein sequence ID" value="EOB05503.1"/>
    <property type="molecule type" value="Genomic_DNA"/>
</dbReference>
<protein>
    <submittedName>
        <fullName evidence="2">Uncharacterized protein</fullName>
    </submittedName>
</protein>
<evidence type="ECO:0000313" key="3">
    <source>
        <dbReference type="Proteomes" id="UP000296049"/>
    </source>
</evidence>
<evidence type="ECO:0000313" key="2">
    <source>
        <dbReference type="EMBL" id="EOB05503.1"/>
    </source>
</evidence>
<keyword evidence="3" id="KW-1185">Reference proteome</keyword>
<feature type="region of interest" description="Disordered" evidence="1">
    <location>
        <begin position="25"/>
        <end position="52"/>
    </location>
</feature>